<proteinExistence type="predicted"/>
<reference evidence="2" key="2">
    <citation type="submission" date="2020-09" db="EMBL/GenBank/DDBJ databases">
        <authorList>
            <person name="Sun Q."/>
            <person name="Zhou Y."/>
        </authorList>
    </citation>
    <scope>NUCLEOTIDE SEQUENCE</scope>
    <source>
        <strain evidence="2">CGMCC 1.12777</strain>
    </source>
</reference>
<dbReference type="Pfam" id="PF01575">
    <property type="entry name" value="MaoC_dehydratas"/>
    <property type="match status" value="1"/>
</dbReference>
<dbReference type="InterPro" id="IPR002539">
    <property type="entry name" value="MaoC-like_dom"/>
</dbReference>
<protein>
    <submittedName>
        <fullName evidence="2">MaoC family dehydratase</fullName>
    </submittedName>
</protein>
<dbReference type="InterPro" id="IPR029069">
    <property type="entry name" value="HotDog_dom_sf"/>
</dbReference>
<dbReference type="PANTHER" id="PTHR43664">
    <property type="entry name" value="MONOAMINE OXIDASE-RELATED"/>
    <property type="match status" value="1"/>
</dbReference>
<keyword evidence="3" id="KW-1185">Reference proteome</keyword>
<dbReference type="PANTHER" id="PTHR43664:SF1">
    <property type="entry name" value="BETA-METHYLMALYL-COA DEHYDRATASE"/>
    <property type="match status" value="1"/>
</dbReference>
<comment type="caution">
    <text evidence="2">The sequence shown here is derived from an EMBL/GenBank/DDBJ whole genome shotgun (WGS) entry which is preliminary data.</text>
</comment>
<dbReference type="AlphaFoldDB" id="A0A8J2ZZP3"/>
<dbReference type="EMBL" id="BMFV01000032">
    <property type="protein sequence ID" value="GGH86459.1"/>
    <property type="molecule type" value="Genomic_DNA"/>
</dbReference>
<feature type="domain" description="MaoC-like" evidence="1">
    <location>
        <begin position="15"/>
        <end position="119"/>
    </location>
</feature>
<gene>
    <name evidence="2" type="ORF">GCM10007096_34220</name>
</gene>
<name>A0A8J2ZZP3_9BACL</name>
<evidence type="ECO:0000259" key="1">
    <source>
        <dbReference type="Pfam" id="PF01575"/>
    </source>
</evidence>
<dbReference type="InterPro" id="IPR052342">
    <property type="entry name" value="MCH/BMMD"/>
</dbReference>
<sequence length="139" mass="15700">MSKVPLKIGDHTTFTKTISESDVYMFVGITGDFNRFHIDEEYMKSTKFEQRIAPGLLSVGFSTAAATALLNDLDMGAVSYGYDKLRFIRPTFIGDTITVQYTVKDIDDENLTAISNVRIYNQHGKLCTSIKHIVKFFEL</sequence>
<evidence type="ECO:0000313" key="3">
    <source>
        <dbReference type="Proteomes" id="UP000656813"/>
    </source>
</evidence>
<dbReference type="Proteomes" id="UP000656813">
    <property type="component" value="Unassembled WGS sequence"/>
</dbReference>
<dbReference type="SUPFAM" id="SSF54637">
    <property type="entry name" value="Thioesterase/thiol ester dehydrase-isomerase"/>
    <property type="match status" value="1"/>
</dbReference>
<dbReference type="Gene3D" id="3.10.129.10">
    <property type="entry name" value="Hotdog Thioesterase"/>
    <property type="match status" value="1"/>
</dbReference>
<accession>A0A8J2ZZP3</accession>
<evidence type="ECO:0000313" key="2">
    <source>
        <dbReference type="EMBL" id="GGH86459.1"/>
    </source>
</evidence>
<dbReference type="CDD" id="cd03449">
    <property type="entry name" value="R_hydratase"/>
    <property type="match status" value="1"/>
</dbReference>
<dbReference type="RefSeq" id="WP_188498603.1">
    <property type="nucleotide sequence ID" value="NZ_BMFV01000032.1"/>
</dbReference>
<reference evidence="2" key="1">
    <citation type="journal article" date="2014" name="Int. J. Syst. Evol. Microbiol.">
        <title>Complete genome sequence of Corynebacterium casei LMG S-19264T (=DSM 44701T), isolated from a smear-ripened cheese.</title>
        <authorList>
            <consortium name="US DOE Joint Genome Institute (JGI-PGF)"/>
            <person name="Walter F."/>
            <person name="Albersmeier A."/>
            <person name="Kalinowski J."/>
            <person name="Ruckert C."/>
        </authorList>
    </citation>
    <scope>NUCLEOTIDE SEQUENCE</scope>
    <source>
        <strain evidence="2">CGMCC 1.12777</strain>
    </source>
</reference>
<organism evidence="2 3">
    <name type="scientific">Pullulanibacillus pueri</name>
    <dbReference type="NCBI Taxonomy" id="1437324"/>
    <lineage>
        <taxon>Bacteria</taxon>
        <taxon>Bacillati</taxon>
        <taxon>Bacillota</taxon>
        <taxon>Bacilli</taxon>
        <taxon>Bacillales</taxon>
        <taxon>Sporolactobacillaceae</taxon>
        <taxon>Pullulanibacillus</taxon>
    </lineage>
</organism>